<name>A0ABX2A2L8_9MICO</name>
<keyword evidence="4" id="KW-0804">Transcription</keyword>
<evidence type="ECO:0000256" key="3">
    <source>
        <dbReference type="ARBA" id="ARBA00023125"/>
    </source>
</evidence>
<dbReference type="SUPFAM" id="SSF53850">
    <property type="entry name" value="Periplasmic binding protein-like II"/>
    <property type="match status" value="1"/>
</dbReference>
<keyword evidence="7" id="KW-1185">Reference proteome</keyword>
<dbReference type="CDD" id="cd08436">
    <property type="entry name" value="PBP2_LTTR_like_3"/>
    <property type="match status" value="1"/>
</dbReference>
<comment type="similarity">
    <text evidence="1">Belongs to the LysR transcriptional regulatory family.</text>
</comment>
<accession>A0ABX2A2L8</accession>
<dbReference type="GO" id="GO:0003677">
    <property type="term" value="F:DNA binding"/>
    <property type="evidence" value="ECO:0007669"/>
    <property type="project" value="UniProtKB-KW"/>
</dbReference>
<proteinExistence type="inferred from homology"/>
<evidence type="ECO:0000256" key="2">
    <source>
        <dbReference type="ARBA" id="ARBA00023015"/>
    </source>
</evidence>
<dbReference type="Proteomes" id="UP000757540">
    <property type="component" value="Unassembled WGS sequence"/>
</dbReference>
<evidence type="ECO:0000313" key="6">
    <source>
        <dbReference type="EMBL" id="NOV97094.1"/>
    </source>
</evidence>
<evidence type="ECO:0000259" key="5">
    <source>
        <dbReference type="PROSITE" id="PS50931"/>
    </source>
</evidence>
<dbReference type="PANTHER" id="PTHR30346:SF30">
    <property type="entry name" value="SMALL NEUTRAL PROTEASE REGULATORY PROTEIN"/>
    <property type="match status" value="1"/>
</dbReference>
<sequence>MELQQMRYVVAVAETGSFTRAAERCFVVQSALSHQVAALERELGVRLFARTSRRVEITAAGEAFLVSARAALDAAERAGVDAAAAAGLVRGTLRLGIIPTVTAFDVPTALRRFRSVHPQVTVSLRVDASDALMAALRAGEADVAVLGLPDEVPPSGVAHRELVRERLVAAVGSGHPLAGRSRIDLAVLADEQFADFPSGSPGRAQSDRAFAAAGLQREVAFEAPSSDLLLGLVREGLAVAMLPEPLVAGADGVTALQVTRGPARVQHLAWSDLNPSPAALAFLDLVDVSSASS</sequence>
<reference evidence="6 7" key="1">
    <citation type="submission" date="2020-05" db="EMBL/GenBank/DDBJ databases">
        <title>Genomic Encyclopedia of Type Strains, Phase III (KMG-III): the genomes of soil and plant-associated and newly described type strains.</title>
        <authorList>
            <person name="Whitman W."/>
        </authorList>
    </citation>
    <scope>NUCLEOTIDE SEQUENCE [LARGE SCALE GENOMIC DNA]</scope>
    <source>
        <strain evidence="6 7">KCTC 19046</strain>
    </source>
</reference>
<dbReference type="SUPFAM" id="SSF46785">
    <property type="entry name" value="Winged helix' DNA-binding domain"/>
    <property type="match status" value="1"/>
</dbReference>
<dbReference type="Gene3D" id="3.40.190.290">
    <property type="match status" value="1"/>
</dbReference>
<dbReference type="EMBL" id="JABEZU010000002">
    <property type="protein sequence ID" value="NOV97094.1"/>
    <property type="molecule type" value="Genomic_DNA"/>
</dbReference>
<evidence type="ECO:0000256" key="4">
    <source>
        <dbReference type="ARBA" id="ARBA00023163"/>
    </source>
</evidence>
<gene>
    <name evidence="6" type="ORF">HDG69_001669</name>
</gene>
<evidence type="ECO:0000313" key="7">
    <source>
        <dbReference type="Proteomes" id="UP000757540"/>
    </source>
</evidence>
<dbReference type="InterPro" id="IPR000847">
    <property type="entry name" value="LysR_HTH_N"/>
</dbReference>
<keyword evidence="2" id="KW-0805">Transcription regulation</keyword>
<dbReference type="InterPro" id="IPR036388">
    <property type="entry name" value="WH-like_DNA-bd_sf"/>
</dbReference>
<comment type="caution">
    <text evidence="6">The sequence shown here is derived from an EMBL/GenBank/DDBJ whole genome shotgun (WGS) entry which is preliminary data.</text>
</comment>
<evidence type="ECO:0000256" key="1">
    <source>
        <dbReference type="ARBA" id="ARBA00009437"/>
    </source>
</evidence>
<dbReference type="Pfam" id="PF00126">
    <property type="entry name" value="HTH_1"/>
    <property type="match status" value="1"/>
</dbReference>
<dbReference type="Pfam" id="PF03466">
    <property type="entry name" value="LysR_substrate"/>
    <property type="match status" value="1"/>
</dbReference>
<feature type="domain" description="HTH lysR-type" evidence="5">
    <location>
        <begin position="1"/>
        <end position="58"/>
    </location>
</feature>
<dbReference type="Gene3D" id="1.10.10.10">
    <property type="entry name" value="Winged helix-like DNA-binding domain superfamily/Winged helix DNA-binding domain"/>
    <property type="match status" value="1"/>
</dbReference>
<dbReference type="InterPro" id="IPR036390">
    <property type="entry name" value="WH_DNA-bd_sf"/>
</dbReference>
<dbReference type="RefSeq" id="WP_171783344.1">
    <property type="nucleotide sequence ID" value="NZ_BAAAML010000014.1"/>
</dbReference>
<protein>
    <submittedName>
        <fullName evidence="6">DNA-binding transcriptional LysR family regulator</fullName>
    </submittedName>
</protein>
<dbReference type="PRINTS" id="PR00039">
    <property type="entry name" value="HTHLYSR"/>
</dbReference>
<organism evidence="6 7">
    <name type="scientific">Isoptericola halotolerans</name>
    <dbReference type="NCBI Taxonomy" id="300560"/>
    <lineage>
        <taxon>Bacteria</taxon>
        <taxon>Bacillati</taxon>
        <taxon>Actinomycetota</taxon>
        <taxon>Actinomycetes</taxon>
        <taxon>Micrococcales</taxon>
        <taxon>Promicromonosporaceae</taxon>
        <taxon>Isoptericola</taxon>
    </lineage>
</organism>
<dbReference type="InterPro" id="IPR005119">
    <property type="entry name" value="LysR_subst-bd"/>
</dbReference>
<keyword evidence="3 6" id="KW-0238">DNA-binding</keyword>
<dbReference type="PROSITE" id="PS50931">
    <property type="entry name" value="HTH_LYSR"/>
    <property type="match status" value="1"/>
</dbReference>
<dbReference type="PANTHER" id="PTHR30346">
    <property type="entry name" value="TRANSCRIPTIONAL DUAL REGULATOR HCAR-RELATED"/>
    <property type="match status" value="1"/>
</dbReference>